<name>A0A7J7K6R5_BUGNE</name>
<keyword evidence="1" id="KW-0732">Signal</keyword>
<reference evidence="2" key="1">
    <citation type="submission" date="2020-06" db="EMBL/GenBank/DDBJ databases">
        <title>Draft genome of Bugula neritina, a colonial animal packing powerful symbionts and potential medicines.</title>
        <authorList>
            <person name="Rayko M."/>
        </authorList>
    </citation>
    <scope>NUCLEOTIDE SEQUENCE [LARGE SCALE GENOMIC DNA]</scope>
    <source>
        <strain evidence="2">Kwan_BN1</strain>
    </source>
</reference>
<gene>
    <name evidence="2" type="ORF">EB796_007783</name>
</gene>
<protein>
    <submittedName>
        <fullName evidence="2">Uncharacterized protein</fullName>
    </submittedName>
</protein>
<accession>A0A7J7K6R5</accession>
<proteinExistence type="predicted"/>
<evidence type="ECO:0000313" key="3">
    <source>
        <dbReference type="Proteomes" id="UP000593567"/>
    </source>
</evidence>
<sequence>MRLKRRKRTKLTTVTLCLSVLAAKAAKPSNAALASFAAAQQTLLVDHLLDVDHETLYLWVKSLTGCWPRVFSCLQTGRELVRVPTTVKLDVKKLEKMTSDINYHLHGERLAISDVLSTSQIQVICSSTKSTADVAAMKTSLRLTSVTQSIPESKTLMQ</sequence>
<organism evidence="2 3">
    <name type="scientific">Bugula neritina</name>
    <name type="common">Brown bryozoan</name>
    <name type="synonym">Sertularia neritina</name>
    <dbReference type="NCBI Taxonomy" id="10212"/>
    <lineage>
        <taxon>Eukaryota</taxon>
        <taxon>Metazoa</taxon>
        <taxon>Spiralia</taxon>
        <taxon>Lophotrochozoa</taxon>
        <taxon>Bryozoa</taxon>
        <taxon>Gymnolaemata</taxon>
        <taxon>Cheilostomatida</taxon>
        <taxon>Flustrina</taxon>
        <taxon>Buguloidea</taxon>
        <taxon>Bugulidae</taxon>
        <taxon>Bugula</taxon>
    </lineage>
</organism>
<dbReference type="EMBL" id="VXIV02001207">
    <property type="protein sequence ID" value="KAF6033903.1"/>
    <property type="molecule type" value="Genomic_DNA"/>
</dbReference>
<evidence type="ECO:0000313" key="2">
    <source>
        <dbReference type="EMBL" id="KAF6033903.1"/>
    </source>
</evidence>
<evidence type="ECO:0000256" key="1">
    <source>
        <dbReference type="SAM" id="SignalP"/>
    </source>
</evidence>
<feature type="chain" id="PRO_5029618407" evidence="1">
    <location>
        <begin position="26"/>
        <end position="158"/>
    </location>
</feature>
<dbReference type="AlphaFoldDB" id="A0A7J7K6R5"/>
<dbReference type="Proteomes" id="UP000593567">
    <property type="component" value="Unassembled WGS sequence"/>
</dbReference>
<comment type="caution">
    <text evidence="2">The sequence shown here is derived from an EMBL/GenBank/DDBJ whole genome shotgun (WGS) entry which is preliminary data.</text>
</comment>
<keyword evidence="3" id="KW-1185">Reference proteome</keyword>
<feature type="signal peptide" evidence="1">
    <location>
        <begin position="1"/>
        <end position="25"/>
    </location>
</feature>